<feature type="chain" id="PRO_5019275075" description="Fun14 family protein" evidence="2">
    <location>
        <begin position="16"/>
        <end position="158"/>
    </location>
</feature>
<proteinExistence type="predicted"/>
<evidence type="ECO:0000313" key="4">
    <source>
        <dbReference type="Proteomes" id="UP000283383"/>
    </source>
</evidence>
<sequence>MANFASFLLKPSSLGLLCGLSMTTRQILHLPPIRLDGISNNEGHRSLPPTQQNIDSRTRRQVKLPCDVKTIRQITVGSICGLCAGLFISAFSRPLVIVVGLLGAGFQCATLLGINFFSRQRLQAAFLEDVDLWRLMSVNKAWKASFCVTFLMAGFLKF</sequence>
<keyword evidence="1" id="KW-0812">Transmembrane</keyword>
<dbReference type="EMBL" id="MCBQ01000388">
    <property type="protein sequence ID" value="RKF84003.1"/>
    <property type="molecule type" value="Genomic_DNA"/>
</dbReference>
<gene>
    <name evidence="3" type="ORF">GcM3_003028</name>
</gene>
<feature type="signal peptide" evidence="2">
    <location>
        <begin position="1"/>
        <end position="15"/>
    </location>
</feature>
<evidence type="ECO:0008006" key="5">
    <source>
        <dbReference type="Google" id="ProtNLM"/>
    </source>
</evidence>
<keyword evidence="1" id="KW-0472">Membrane</keyword>
<feature type="transmembrane region" description="Helical" evidence="1">
    <location>
        <begin position="95"/>
        <end position="117"/>
    </location>
</feature>
<evidence type="ECO:0000256" key="1">
    <source>
        <dbReference type="SAM" id="Phobius"/>
    </source>
</evidence>
<keyword evidence="4" id="KW-1185">Reference proteome</keyword>
<evidence type="ECO:0000256" key="2">
    <source>
        <dbReference type="SAM" id="SignalP"/>
    </source>
</evidence>
<feature type="transmembrane region" description="Helical" evidence="1">
    <location>
        <begin position="70"/>
        <end position="89"/>
    </location>
</feature>
<keyword evidence="2" id="KW-0732">Signal</keyword>
<organism evidence="3 4">
    <name type="scientific">Golovinomyces cichoracearum</name>
    <dbReference type="NCBI Taxonomy" id="62708"/>
    <lineage>
        <taxon>Eukaryota</taxon>
        <taxon>Fungi</taxon>
        <taxon>Dikarya</taxon>
        <taxon>Ascomycota</taxon>
        <taxon>Pezizomycotina</taxon>
        <taxon>Leotiomycetes</taxon>
        <taxon>Erysiphales</taxon>
        <taxon>Erysiphaceae</taxon>
        <taxon>Golovinomyces</taxon>
    </lineage>
</organism>
<name>A0A420JB25_9PEZI</name>
<comment type="caution">
    <text evidence="3">The sequence shown here is derived from an EMBL/GenBank/DDBJ whole genome shotgun (WGS) entry which is preliminary data.</text>
</comment>
<protein>
    <recommendedName>
        <fullName evidence="5">Fun14 family protein</fullName>
    </recommendedName>
</protein>
<accession>A0A420JB25</accession>
<keyword evidence="1" id="KW-1133">Transmembrane helix</keyword>
<dbReference type="STRING" id="62708.A0A420JB25"/>
<evidence type="ECO:0000313" key="3">
    <source>
        <dbReference type="EMBL" id="RKF84003.1"/>
    </source>
</evidence>
<dbReference type="Proteomes" id="UP000283383">
    <property type="component" value="Unassembled WGS sequence"/>
</dbReference>
<dbReference type="AlphaFoldDB" id="A0A420JB25"/>
<reference evidence="3 4" key="1">
    <citation type="journal article" date="2018" name="BMC Genomics">
        <title>Comparative genome analyses reveal sequence features reflecting distinct modes of host-adaptation between dicot and monocot powdery mildew.</title>
        <authorList>
            <person name="Wu Y."/>
            <person name="Ma X."/>
            <person name="Pan Z."/>
            <person name="Kale S.D."/>
            <person name="Song Y."/>
            <person name="King H."/>
            <person name="Zhang Q."/>
            <person name="Presley C."/>
            <person name="Deng X."/>
            <person name="Wei C.I."/>
            <person name="Xiao S."/>
        </authorList>
    </citation>
    <scope>NUCLEOTIDE SEQUENCE [LARGE SCALE GENOMIC DNA]</scope>
    <source>
        <strain evidence="3">UMSG3</strain>
    </source>
</reference>